<comment type="caution">
    <text evidence="1">The sequence shown here is derived from an EMBL/GenBank/DDBJ whole genome shotgun (WGS) entry which is preliminary data.</text>
</comment>
<organism evidence="1 2">
    <name type="scientific">Gordonia mangrovi</name>
    <dbReference type="NCBI Taxonomy" id="2665643"/>
    <lineage>
        <taxon>Bacteria</taxon>
        <taxon>Bacillati</taxon>
        <taxon>Actinomycetota</taxon>
        <taxon>Actinomycetes</taxon>
        <taxon>Mycobacteriales</taxon>
        <taxon>Gordoniaceae</taxon>
        <taxon>Gordonia</taxon>
    </lineage>
</organism>
<sequence>MSNQAAAGSGGGRLQADLAELAELSERVGAAHLHIGRLMSELDSALSDADAAIGVDEAARAFRSGFASQADAIRREVQSAAIELDRHRALIRRGIRDLDTADHDVALSLTRDDR</sequence>
<dbReference type="EMBL" id="WMBR01000003">
    <property type="protein sequence ID" value="MXP22497.1"/>
    <property type="molecule type" value="Genomic_DNA"/>
</dbReference>
<evidence type="ECO:0000313" key="1">
    <source>
        <dbReference type="EMBL" id="MXP22497.1"/>
    </source>
</evidence>
<protein>
    <submittedName>
        <fullName evidence="1">Uncharacterized protein</fullName>
    </submittedName>
</protein>
<keyword evidence="2" id="KW-1185">Reference proteome</keyword>
<gene>
    <name evidence="1" type="ORF">GIY30_14215</name>
</gene>
<reference evidence="1 2" key="1">
    <citation type="submission" date="2019-11" db="EMBL/GenBank/DDBJ databases">
        <title>Gordonia sp. nov., a novel actinobacterium isolated from mangrove soil in Hainan.</title>
        <authorList>
            <person name="Huang X."/>
            <person name="Xie Y."/>
            <person name="Chu X."/>
            <person name="Xiao K."/>
        </authorList>
    </citation>
    <scope>NUCLEOTIDE SEQUENCE [LARGE SCALE GENOMIC DNA]</scope>
    <source>
        <strain evidence="1 2">HNM0687</strain>
    </source>
</reference>
<dbReference type="RefSeq" id="WP_160902637.1">
    <property type="nucleotide sequence ID" value="NZ_CP102850.1"/>
</dbReference>
<accession>A0A6L7GSU3</accession>
<name>A0A6L7GSU3_9ACTN</name>
<evidence type="ECO:0000313" key="2">
    <source>
        <dbReference type="Proteomes" id="UP000475545"/>
    </source>
</evidence>
<dbReference type="AlphaFoldDB" id="A0A6L7GSU3"/>
<proteinExistence type="predicted"/>
<dbReference type="Proteomes" id="UP000475545">
    <property type="component" value="Unassembled WGS sequence"/>
</dbReference>